<organism evidence="1 2">
    <name type="scientific">Diphasiastrum complanatum</name>
    <name type="common">Issler's clubmoss</name>
    <name type="synonym">Lycopodium complanatum</name>
    <dbReference type="NCBI Taxonomy" id="34168"/>
    <lineage>
        <taxon>Eukaryota</taxon>
        <taxon>Viridiplantae</taxon>
        <taxon>Streptophyta</taxon>
        <taxon>Embryophyta</taxon>
        <taxon>Tracheophyta</taxon>
        <taxon>Lycopodiopsida</taxon>
        <taxon>Lycopodiales</taxon>
        <taxon>Lycopodiaceae</taxon>
        <taxon>Lycopodioideae</taxon>
        <taxon>Diphasiastrum</taxon>
    </lineage>
</organism>
<gene>
    <name evidence="1" type="ORF">O6H91_06G044300</name>
</gene>
<reference evidence="2" key="1">
    <citation type="journal article" date="2024" name="Proc. Natl. Acad. Sci. U.S.A.">
        <title>Extraordinary preservation of gene collinearity over three hundred million years revealed in homosporous lycophytes.</title>
        <authorList>
            <person name="Li C."/>
            <person name="Wickell D."/>
            <person name="Kuo L.Y."/>
            <person name="Chen X."/>
            <person name="Nie B."/>
            <person name="Liao X."/>
            <person name="Peng D."/>
            <person name="Ji J."/>
            <person name="Jenkins J."/>
            <person name="Williams M."/>
            <person name="Shu S."/>
            <person name="Plott C."/>
            <person name="Barry K."/>
            <person name="Rajasekar S."/>
            <person name="Grimwood J."/>
            <person name="Han X."/>
            <person name="Sun S."/>
            <person name="Hou Z."/>
            <person name="He W."/>
            <person name="Dai G."/>
            <person name="Sun C."/>
            <person name="Schmutz J."/>
            <person name="Leebens-Mack J.H."/>
            <person name="Li F.W."/>
            <person name="Wang L."/>
        </authorList>
    </citation>
    <scope>NUCLEOTIDE SEQUENCE [LARGE SCALE GENOMIC DNA]</scope>
    <source>
        <strain evidence="2">cv. PW_Plant_1</strain>
    </source>
</reference>
<proteinExistence type="predicted"/>
<dbReference type="EMBL" id="CM055097">
    <property type="protein sequence ID" value="KAJ7552155.1"/>
    <property type="molecule type" value="Genomic_DNA"/>
</dbReference>
<sequence length="284" mass="32187">MFFAGEDNKGPALASLAKGRGFFLQPKPVGHWKHGNNENRNSNRQMPAFPQGRSIYEPPKLELQRRNRVHARKYFPKKRRAPHAPRNTTSFILQAKKGGGITSFVSPIPATPAVLTTPAMSPAPRYREGLVDEVNKEWGVDGYGSMNGLIRLRYQGECEKDDVESDCDSDSDSDMDHDLPAQSVQQLEQRLDQGLSRFEMIYPSDCAHKPGPVIVDTYLKDQESHIANLEEENISLKERLYIMEQEMEDLRRQLQHKENRASETEQDDNCSEQSVANVAPHAQN</sequence>
<comment type="caution">
    <text evidence="1">The sequence shown here is derived from an EMBL/GenBank/DDBJ whole genome shotgun (WGS) entry which is preliminary data.</text>
</comment>
<protein>
    <submittedName>
        <fullName evidence="1">Uncharacterized protein</fullName>
    </submittedName>
</protein>
<name>A0ACC2DDF9_DIPCM</name>
<dbReference type="Proteomes" id="UP001162992">
    <property type="component" value="Chromosome 6"/>
</dbReference>
<accession>A0ACC2DDF9</accession>
<evidence type="ECO:0000313" key="2">
    <source>
        <dbReference type="Proteomes" id="UP001162992"/>
    </source>
</evidence>
<evidence type="ECO:0000313" key="1">
    <source>
        <dbReference type="EMBL" id="KAJ7552155.1"/>
    </source>
</evidence>
<keyword evidence="2" id="KW-1185">Reference proteome</keyword>